<dbReference type="SUPFAM" id="SSF51735">
    <property type="entry name" value="NAD(P)-binding Rossmann-fold domains"/>
    <property type="match status" value="1"/>
</dbReference>
<dbReference type="eggNOG" id="COG0673">
    <property type="taxonomic scope" value="Bacteria"/>
</dbReference>
<accession>M9RPF6</accession>
<dbReference type="Proteomes" id="UP000004688">
    <property type="component" value="Chromosome"/>
</dbReference>
<evidence type="ECO:0000259" key="2">
    <source>
        <dbReference type="Pfam" id="PF01408"/>
    </source>
</evidence>
<dbReference type="InterPro" id="IPR000683">
    <property type="entry name" value="Gfo/Idh/MocA-like_OxRdtase_N"/>
</dbReference>
<sequence length="371" mass="39775">MSKSEVGIGLVGSGFMGRCHANAFRSVSGLFDVACEPVLRVIADATPELAAQAARNLGFARCTDSWKVLVADEEVDIVAITAPNVLHAPIALAAIETGKTIYCEKPLATTAAIALEMAEAAEAANVVTLVGFNFLRNPMIGLAREMISSGEIGEVTGFRGRHAENYMSDPDAPHSFRTDPQGGGALADIGSHIISMARYLLGPISDVQADCRTFHTTRPECFDSTKRLPVEVDDMTHALVRFESGASGSLEANWAATARTMDLSWEITGTKGALAFSQERMNELKVFSNIPGRSGYTRIEAGPSHPPYGRFCPAPGHHIGFNDLKVIEVAELLAAHAGITNASPDFREAYEVQKTVEAMQVSNVSRQWVVV</sequence>
<dbReference type="PANTHER" id="PTHR43818:SF11">
    <property type="entry name" value="BCDNA.GH03377"/>
    <property type="match status" value="1"/>
</dbReference>
<proteinExistence type="predicted"/>
<evidence type="ECO:0000256" key="1">
    <source>
        <dbReference type="ARBA" id="ARBA00023002"/>
    </source>
</evidence>
<evidence type="ECO:0000313" key="5">
    <source>
        <dbReference type="Proteomes" id="UP000004688"/>
    </source>
</evidence>
<dbReference type="Gene3D" id="3.40.50.720">
    <property type="entry name" value="NAD(P)-binding Rossmann-like Domain"/>
    <property type="match status" value="1"/>
</dbReference>
<evidence type="ECO:0000259" key="3">
    <source>
        <dbReference type="Pfam" id="PF22725"/>
    </source>
</evidence>
<dbReference type="InterPro" id="IPR050463">
    <property type="entry name" value="Gfo/Idh/MocA_oxidrdct_glycsds"/>
</dbReference>
<keyword evidence="5" id="KW-1185">Reference proteome</keyword>
<dbReference type="OrthoDB" id="9815825at2"/>
<dbReference type="GO" id="GO:0016491">
    <property type="term" value="F:oxidoreductase activity"/>
    <property type="evidence" value="ECO:0007669"/>
    <property type="project" value="UniProtKB-KW"/>
</dbReference>
<keyword evidence="1" id="KW-0560">Oxidoreductase</keyword>
<dbReference type="Gene3D" id="3.30.360.10">
    <property type="entry name" value="Dihydrodipicolinate Reductase, domain 2"/>
    <property type="match status" value="1"/>
</dbReference>
<evidence type="ECO:0000313" key="4">
    <source>
        <dbReference type="EMBL" id="AGI71690.1"/>
    </source>
</evidence>
<feature type="domain" description="Gfo/Idh/MocA-like oxidoreductase N-terminal" evidence="2">
    <location>
        <begin position="7"/>
        <end position="132"/>
    </location>
</feature>
<dbReference type="InterPro" id="IPR036291">
    <property type="entry name" value="NAD(P)-bd_dom_sf"/>
</dbReference>
<dbReference type="Pfam" id="PF22725">
    <property type="entry name" value="GFO_IDH_MocA_C3"/>
    <property type="match status" value="1"/>
</dbReference>
<reference evidence="4 5" key="1">
    <citation type="journal article" date="2013" name="PLoS ONE">
        <title>Poles Apart: Arctic and Antarctic Octadecabacter strains Share High Genome Plasticity and a New Type of Xanthorhodopsin.</title>
        <authorList>
            <person name="Vollmers J."/>
            <person name="Voget S."/>
            <person name="Dietrich S."/>
            <person name="Gollnow K."/>
            <person name="Smits M."/>
            <person name="Meyer K."/>
            <person name="Brinkhoff T."/>
            <person name="Simon M."/>
            <person name="Daniel R."/>
        </authorList>
    </citation>
    <scope>NUCLEOTIDE SEQUENCE [LARGE SCALE GENOMIC DNA]</scope>
    <source>
        <strain evidence="4 5">238</strain>
    </source>
</reference>
<dbReference type="KEGG" id="oar:OA238_c15580"/>
<dbReference type="Pfam" id="PF01408">
    <property type="entry name" value="GFO_IDH_MocA"/>
    <property type="match status" value="1"/>
</dbReference>
<dbReference type="SUPFAM" id="SSF55347">
    <property type="entry name" value="Glyceraldehyde-3-phosphate dehydrogenase-like, C-terminal domain"/>
    <property type="match status" value="1"/>
</dbReference>
<dbReference type="InterPro" id="IPR055170">
    <property type="entry name" value="GFO_IDH_MocA-like_dom"/>
</dbReference>
<dbReference type="EMBL" id="CP003742">
    <property type="protein sequence ID" value="AGI71690.1"/>
    <property type="molecule type" value="Genomic_DNA"/>
</dbReference>
<feature type="domain" description="GFO/IDH/MocA-like oxidoreductase" evidence="3">
    <location>
        <begin position="143"/>
        <end position="274"/>
    </location>
</feature>
<protein>
    <submittedName>
        <fullName evidence="4">Putative oxidoreductase</fullName>
    </submittedName>
</protein>
<dbReference type="STRING" id="391616.OA238_c15580"/>
<dbReference type="GO" id="GO:0000166">
    <property type="term" value="F:nucleotide binding"/>
    <property type="evidence" value="ECO:0007669"/>
    <property type="project" value="InterPro"/>
</dbReference>
<dbReference type="HOGENOM" id="CLU_023194_17_0_5"/>
<gene>
    <name evidence="4" type="ORF">OA238_c15580</name>
</gene>
<name>M9RPF6_9RHOB</name>
<dbReference type="AlphaFoldDB" id="M9RPF6"/>
<dbReference type="RefSeq" id="WP_015494870.1">
    <property type="nucleotide sequence ID" value="NC_020908.1"/>
</dbReference>
<organism evidence="4 5">
    <name type="scientific">Octadecabacter arcticus 238</name>
    <dbReference type="NCBI Taxonomy" id="391616"/>
    <lineage>
        <taxon>Bacteria</taxon>
        <taxon>Pseudomonadati</taxon>
        <taxon>Pseudomonadota</taxon>
        <taxon>Alphaproteobacteria</taxon>
        <taxon>Rhodobacterales</taxon>
        <taxon>Roseobacteraceae</taxon>
        <taxon>Octadecabacter</taxon>
    </lineage>
</organism>
<dbReference type="PANTHER" id="PTHR43818">
    <property type="entry name" value="BCDNA.GH03377"/>
    <property type="match status" value="1"/>
</dbReference>